<evidence type="ECO:0000256" key="2">
    <source>
        <dbReference type="SAM" id="MobiDB-lite"/>
    </source>
</evidence>
<proteinExistence type="predicted"/>
<reference evidence="3 4" key="1">
    <citation type="journal article" date="2011" name="J. Bacteriol.">
        <title>Genome sequence of the mercury-methylating strain Desulfovibrio desulfuricans ND132.</title>
        <authorList>
            <person name="Brown S.D."/>
            <person name="Gilmour C.C."/>
            <person name="Kucken A.M."/>
            <person name="Wall J.D."/>
            <person name="Elias D.A."/>
            <person name="Brandt C.C."/>
            <person name="Podar M."/>
            <person name="Chertkov O."/>
            <person name="Held B."/>
            <person name="Bruce D.C."/>
            <person name="Detter J.C."/>
            <person name="Tapia R."/>
            <person name="Han C.S."/>
            <person name="Goodwin L.A."/>
            <person name="Cheng J.F."/>
            <person name="Pitluck S."/>
            <person name="Woyke T."/>
            <person name="Mikhailova N."/>
            <person name="Ivanova N.N."/>
            <person name="Han J."/>
            <person name="Lucas S."/>
            <person name="Lapidus A.L."/>
            <person name="Land M.L."/>
            <person name="Hauser L.J."/>
            <person name="Palumbo A.V."/>
        </authorList>
    </citation>
    <scope>NUCLEOTIDE SEQUENCE [LARGE SCALE GENOMIC DNA]</scope>
    <source>
        <strain evidence="3 4">ND132</strain>
    </source>
</reference>
<accession>F0JCP9</accession>
<dbReference type="Proteomes" id="UP000007845">
    <property type="component" value="Chromosome"/>
</dbReference>
<name>F0JCP9_9BACT</name>
<protein>
    <submittedName>
        <fullName evidence="3">Uncharacterized protein</fullName>
    </submittedName>
</protein>
<dbReference type="EMBL" id="CP003220">
    <property type="protein sequence ID" value="EGB15729.1"/>
    <property type="molecule type" value="Genomic_DNA"/>
</dbReference>
<dbReference type="STRING" id="641491.DND132_2526"/>
<organism evidence="3 4">
    <name type="scientific">Pseudodesulfovibrio mercurii</name>
    <dbReference type="NCBI Taxonomy" id="641491"/>
    <lineage>
        <taxon>Bacteria</taxon>
        <taxon>Pseudomonadati</taxon>
        <taxon>Thermodesulfobacteriota</taxon>
        <taxon>Desulfovibrionia</taxon>
        <taxon>Desulfovibrionales</taxon>
        <taxon>Desulfovibrionaceae</taxon>
    </lineage>
</organism>
<dbReference type="HOGENOM" id="CLU_879192_0_0_7"/>
<dbReference type="KEGG" id="ddn:DND132_2526"/>
<keyword evidence="1" id="KW-0175">Coiled coil</keyword>
<keyword evidence="4" id="KW-1185">Reference proteome</keyword>
<dbReference type="RefSeq" id="WP_014323155.1">
    <property type="nucleotide sequence ID" value="NC_016803.1"/>
</dbReference>
<dbReference type="AlphaFoldDB" id="F0JCP9"/>
<evidence type="ECO:0000313" key="4">
    <source>
        <dbReference type="Proteomes" id="UP000007845"/>
    </source>
</evidence>
<gene>
    <name evidence="3" type="ORF">DND132_2526</name>
</gene>
<evidence type="ECO:0000313" key="3">
    <source>
        <dbReference type="EMBL" id="EGB15729.1"/>
    </source>
</evidence>
<evidence type="ECO:0000256" key="1">
    <source>
        <dbReference type="SAM" id="Coils"/>
    </source>
</evidence>
<feature type="coiled-coil region" evidence="1">
    <location>
        <begin position="193"/>
        <end position="220"/>
    </location>
</feature>
<sequence length="316" mass="33888" precursor="true">MKDDGLNGHLRQWAPVLALSLLLLLPARTASGYGGGGDVKGLTGGGASESSTPPTGYTPASFEGALTEGTLSGVTISSDWAEVDAEQAAAEQEALEEQAAHEQFMDLYDEEGMEIMRQEEAAASQTMTEQEIAAEREAQDIRQQHILEQLADRSPQNIAAFVHEFPTMELQEQYIDIRTQIHHLDDFQSLIPEEEYQEMRDELVGQIQTIRQEVAQQRGEEVMGQFTQDVAVNVGTMGLATYGTPGVIAGHIASVGYNYVTGGTRGVATGVGGTVVGSMIPGELGPVAGALIQGGVDAAYEEVKDAMQEDDSERKE</sequence>
<feature type="region of interest" description="Disordered" evidence="2">
    <location>
        <begin position="44"/>
        <end position="63"/>
    </location>
</feature>